<name>A0AAD7H5X5_9AGAR</name>
<evidence type="ECO:0000256" key="1">
    <source>
        <dbReference type="SAM" id="MobiDB-lite"/>
    </source>
</evidence>
<feature type="compositionally biased region" description="Polar residues" evidence="1">
    <location>
        <begin position="437"/>
        <end position="449"/>
    </location>
</feature>
<feature type="compositionally biased region" description="Pro residues" evidence="1">
    <location>
        <begin position="37"/>
        <end position="52"/>
    </location>
</feature>
<sequence length="806" mass="89046">DALPPAPPTGDNALPPAPPNGDDALPPAPPNGDDALPPAPPTGDDLPPPPPTGDDALAPHSARPPVVKWVKEKRGRHKKGEAKAAPGRQSWVWGTKLEFFSKRKAHWLKQAEDGQAGAFYTKMMKLYIKKYGYNLADDEDFEFDVADPPDEAANKVIHERLTAEEQDSRAKYTKNLRGRIGQWYRLQYGSLLKSDKTAFTEMFTGVLDGAPAKPTRGQLGHYYSRKFYDTRVKARADARIAVLNRRAELTGEEPPKKIDVISKVTKEVWEEETPEFQKECEVAMEREYAESLRAWEQSLADSPTRTPEEISATQENAGYYLQPFVNAIQERFGMCATVLLCGPVGKRGGRVMVQSVHAGKTKGLAPQTWPEYDWLGFQEVERAMINFGKNVFYITAEAECRARIVPGWNANGHGQQPGESVSGPHATALPPPAVRTGASTQGGSEQGPSRNAGAGGAMENDKDAVEPPAGEGVGSSQREDVEMEDGSGEKDGGEGAGEGGVGGRDKEGGERLGEGEKDNGYGPTVDEETRAEIEACWQRRDRSEWTEELGRVHAAFEQGKTLGIEWGECVDKFFDFEHAWGFEEGTFQMGKAKRPVEVGMWLQRGRKWYLLPTISNVGTRDDAKSFAGRWWSWYTSVQPQERVLLGNTLSRPEKADWSGVAVMHGTNGLLQMMAALSWWGEKLLKGRDGPEWPEWLAAVEDMTWMLEELLANGEIGVPKAGKKRKRRGAESTEANAEEDDTGMRRKKTKKAAETEDVPARRTRANPGPEEGRVLRGKARGKEKEQGKAAEKEKGRPKPRPVNFSRK</sequence>
<feature type="non-terminal residue" evidence="2">
    <location>
        <position position="1"/>
    </location>
</feature>
<reference evidence="2" key="1">
    <citation type="submission" date="2023-03" db="EMBL/GenBank/DDBJ databases">
        <title>Massive genome expansion in bonnet fungi (Mycena s.s.) driven by repeated elements and novel gene families across ecological guilds.</title>
        <authorList>
            <consortium name="Lawrence Berkeley National Laboratory"/>
            <person name="Harder C.B."/>
            <person name="Miyauchi S."/>
            <person name="Viragh M."/>
            <person name="Kuo A."/>
            <person name="Thoen E."/>
            <person name="Andreopoulos B."/>
            <person name="Lu D."/>
            <person name="Skrede I."/>
            <person name="Drula E."/>
            <person name="Henrissat B."/>
            <person name="Morin E."/>
            <person name="Kohler A."/>
            <person name="Barry K."/>
            <person name="LaButti K."/>
            <person name="Morin E."/>
            <person name="Salamov A."/>
            <person name="Lipzen A."/>
            <person name="Mereny Z."/>
            <person name="Hegedus B."/>
            <person name="Baldrian P."/>
            <person name="Stursova M."/>
            <person name="Weitz H."/>
            <person name="Taylor A."/>
            <person name="Grigoriev I.V."/>
            <person name="Nagy L.G."/>
            <person name="Martin F."/>
            <person name="Kauserud H."/>
        </authorList>
    </citation>
    <scope>NUCLEOTIDE SEQUENCE</scope>
    <source>
        <strain evidence="2">CBHHK182m</strain>
    </source>
</reference>
<evidence type="ECO:0000313" key="2">
    <source>
        <dbReference type="EMBL" id="KAJ7712788.1"/>
    </source>
</evidence>
<organism evidence="2 3">
    <name type="scientific">Mycena metata</name>
    <dbReference type="NCBI Taxonomy" id="1033252"/>
    <lineage>
        <taxon>Eukaryota</taxon>
        <taxon>Fungi</taxon>
        <taxon>Dikarya</taxon>
        <taxon>Basidiomycota</taxon>
        <taxon>Agaricomycotina</taxon>
        <taxon>Agaricomycetes</taxon>
        <taxon>Agaricomycetidae</taxon>
        <taxon>Agaricales</taxon>
        <taxon>Marasmiineae</taxon>
        <taxon>Mycenaceae</taxon>
        <taxon>Mycena</taxon>
    </lineage>
</organism>
<proteinExistence type="predicted"/>
<protein>
    <submittedName>
        <fullName evidence="2">Uncharacterized protein</fullName>
    </submittedName>
</protein>
<feature type="compositionally biased region" description="Basic and acidic residues" evidence="1">
    <location>
        <begin position="503"/>
        <end position="519"/>
    </location>
</feature>
<dbReference type="Proteomes" id="UP001215598">
    <property type="component" value="Unassembled WGS sequence"/>
</dbReference>
<feature type="compositionally biased region" description="Basic residues" evidence="1">
    <location>
        <begin position="71"/>
        <end position="80"/>
    </location>
</feature>
<comment type="caution">
    <text evidence="2">The sequence shown here is derived from an EMBL/GenBank/DDBJ whole genome shotgun (WGS) entry which is preliminary data.</text>
</comment>
<keyword evidence="3" id="KW-1185">Reference proteome</keyword>
<evidence type="ECO:0000313" key="3">
    <source>
        <dbReference type="Proteomes" id="UP001215598"/>
    </source>
</evidence>
<gene>
    <name evidence="2" type="ORF">B0H16DRAFT_1479102</name>
</gene>
<dbReference type="AlphaFoldDB" id="A0AAD7H5X5"/>
<feature type="compositionally biased region" description="Basic and acidic residues" evidence="1">
    <location>
        <begin position="769"/>
        <end position="795"/>
    </location>
</feature>
<feature type="compositionally biased region" description="Basic and acidic residues" evidence="1">
    <location>
        <begin position="750"/>
        <end position="759"/>
    </location>
</feature>
<dbReference type="EMBL" id="JARKIB010000357">
    <property type="protein sequence ID" value="KAJ7712788.1"/>
    <property type="molecule type" value="Genomic_DNA"/>
</dbReference>
<feature type="region of interest" description="Disordered" evidence="1">
    <location>
        <begin position="719"/>
        <end position="806"/>
    </location>
</feature>
<feature type="region of interest" description="Disordered" evidence="1">
    <location>
        <begin position="1"/>
        <end position="88"/>
    </location>
</feature>
<feature type="compositionally biased region" description="Basic residues" evidence="1">
    <location>
        <begin position="796"/>
        <end position="806"/>
    </location>
</feature>
<feature type="region of interest" description="Disordered" evidence="1">
    <location>
        <begin position="411"/>
        <end position="529"/>
    </location>
</feature>
<accession>A0AAD7H5X5</accession>